<name>A0A7M4FNB3_CROPO</name>
<reference evidence="7" key="1">
    <citation type="submission" date="2025-08" db="UniProtKB">
        <authorList>
            <consortium name="Ensembl"/>
        </authorList>
    </citation>
    <scope>IDENTIFICATION</scope>
</reference>
<dbReference type="GO" id="GO:0016020">
    <property type="term" value="C:membrane"/>
    <property type="evidence" value="ECO:0007669"/>
    <property type="project" value="UniProtKB-SubCell"/>
</dbReference>
<dbReference type="OMA" id="FASHENS"/>
<sequence length="230" mass="25803">MCVFYFKLHNEDDPSESSTVEQPSTSTETAQTSQTAASSEADTSPPPYSSIAVEAAATPAETQNEFYPVPPPYSVATSLPTYDEAEKAKAAAMAAAAAEAAQREEEYPPRDDFSDADQLRVGNDGIFMLAFFMAFIFNWIGFCLSFCITNTIAGRYGAICGFGLSLIKWILIVRFSDYFTGYFNGQYWLWWIFLVLGLLLFFRGFVNYLKVRNMSESMAAAHRTRFFFLY</sequence>
<evidence type="ECO:0000256" key="1">
    <source>
        <dbReference type="ARBA" id="ARBA00004141"/>
    </source>
</evidence>
<evidence type="ECO:0000313" key="7">
    <source>
        <dbReference type="Ensembl" id="ENSCPRP00005026491.1"/>
    </source>
</evidence>
<evidence type="ECO:0000256" key="4">
    <source>
        <dbReference type="ARBA" id="ARBA00023136"/>
    </source>
</evidence>
<dbReference type="GO" id="GO:0048471">
    <property type="term" value="C:perinuclear region of cytoplasm"/>
    <property type="evidence" value="ECO:0007669"/>
    <property type="project" value="Ensembl"/>
</dbReference>
<dbReference type="GO" id="GO:0010629">
    <property type="term" value="P:negative regulation of gene expression"/>
    <property type="evidence" value="ECO:0007669"/>
    <property type="project" value="Ensembl"/>
</dbReference>
<feature type="transmembrane region" description="Helical" evidence="6">
    <location>
        <begin position="156"/>
        <end position="176"/>
    </location>
</feature>
<keyword evidence="2 6" id="KW-0812">Transmembrane</keyword>
<dbReference type="AlphaFoldDB" id="A0A7M4FNB3"/>
<evidence type="ECO:0000313" key="8">
    <source>
        <dbReference type="Proteomes" id="UP000594220"/>
    </source>
</evidence>
<dbReference type="Ensembl" id="ENSCPRT00005030966.1">
    <property type="protein sequence ID" value="ENSCPRP00005026491.1"/>
    <property type="gene ID" value="ENSCPRG00005018385.1"/>
</dbReference>
<dbReference type="GO" id="GO:0030001">
    <property type="term" value="P:metal ion transport"/>
    <property type="evidence" value="ECO:0007669"/>
    <property type="project" value="InterPro"/>
</dbReference>
<dbReference type="GO" id="GO:0005739">
    <property type="term" value="C:mitochondrion"/>
    <property type="evidence" value="ECO:0007669"/>
    <property type="project" value="Ensembl"/>
</dbReference>
<evidence type="ECO:0000256" key="6">
    <source>
        <dbReference type="SAM" id="Phobius"/>
    </source>
</evidence>
<feature type="compositionally biased region" description="Low complexity" evidence="5">
    <location>
        <begin position="24"/>
        <end position="43"/>
    </location>
</feature>
<dbReference type="CDD" id="cd22306">
    <property type="entry name" value="NDFIP2"/>
    <property type="match status" value="1"/>
</dbReference>
<gene>
    <name evidence="7" type="primary">NDFIP2</name>
</gene>
<dbReference type="GO" id="GO:0050699">
    <property type="term" value="F:WW domain binding"/>
    <property type="evidence" value="ECO:0007669"/>
    <property type="project" value="Ensembl"/>
</dbReference>
<dbReference type="GO" id="GO:0007034">
    <property type="term" value="P:vacuolar transport"/>
    <property type="evidence" value="ECO:0007669"/>
    <property type="project" value="InterPro"/>
</dbReference>
<keyword evidence="3 6" id="KW-1133">Transmembrane helix</keyword>
<organism evidence="7 8">
    <name type="scientific">Crocodylus porosus</name>
    <name type="common">Saltwater crocodile</name>
    <name type="synonym">Estuarine crocodile</name>
    <dbReference type="NCBI Taxonomy" id="8502"/>
    <lineage>
        <taxon>Eukaryota</taxon>
        <taxon>Metazoa</taxon>
        <taxon>Chordata</taxon>
        <taxon>Craniata</taxon>
        <taxon>Vertebrata</taxon>
        <taxon>Euteleostomi</taxon>
        <taxon>Archelosauria</taxon>
        <taxon>Archosauria</taxon>
        <taxon>Crocodylia</taxon>
        <taxon>Longirostres</taxon>
        <taxon>Crocodylidae</taxon>
        <taxon>Crocodylus</taxon>
    </lineage>
</organism>
<feature type="transmembrane region" description="Helical" evidence="6">
    <location>
        <begin position="188"/>
        <end position="209"/>
    </location>
</feature>
<evidence type="ECO:0000256" key="2">
    <source>
        <dbReference type="ARBA" id="ARBA00022692"/>
    </source>
</evidence>
<evidence type="ECO:0000256" key="3">
    <source>
        <dbReference type="ARBA" id="ARBA00022989"/>
    </source>
</evidence>
<feature type="transmembrane region" description="Helical" evidence="6">
    <location>
        <begin position="126"/>
        <end position="149"/>
    </location>
</feature>
<dbReference type="GeneTree" id="ENSGT00390000012721"/>
<keyword evidence="8" id="KW-1185">Reference proteome</keyword>
<dbReference type="Pfam" id="PF10176">
    <property type="entry name" value="NEDD4_Bsd2"/>
    <property type="match status" value="2"/>
</dbReference>
<dbReference type="GO" id="GO:0051224">
    <property type="term" value="P:negative regulation of protein transport"/>
    <property type="evidence" value="ECO:0007669"/>
    <property type="project" value="Ensembl"/>
</dbReference>
<reference evidence="7" key="2">
    <citation type="submission" date="2025-09" db="UniProtKB">
        <authorList>
            <consortium name="Ensembl"/>
        </authorList>
    </citation>
    <scope>IDENTIFICATION</scope>
</reference>
<dbReference type="GO" id="GO:0031398">
    <property type="term" value="P:positive regulation of protein ubiquitination"/>
    <property type="evidence" value="ECO:0007669"/>
    <property type="project" value="Ensembl"/>
</dbReference>
<dbReference type="GO" id="GO:0006511">
    <property type="term" value="P:ubiquitin-dependent protein catabolic process"/>
    <property type="evidence" value="ECO:0007669"/>
    <property type="project" value="TreeGrafter"/>
</dbReference>
<dbReference type="GO" id="GO:0005783">
    <property type="term" value="C:endoplasmic reticulum"/>
    <property type="evidence" value="ECO:0007669"/>
    <property type="project" value="Ensembl"/>
</dbReference>
<evidence type="ECO:0000256" key="5">
    <source>
        <dbReference type="SAM" id="MobiDB-lite"/>
    </source>
</evidence>
<dbReference type="InterPro" id="IPR019325">
    <property type="entry name" value="NEDD4/Bsd2"/>
</dbReference>
<protein>
    <submittedName>
        <fullName evidence="7">Nedd4 family interacting protein 2</fullName>
    </submittedName>
</protein>
<feature type="region of interest" description="Disordered" evidence="5">
    <location>
        <begin position="9"/>
        <end position="49"/>
    </location>
</feature>
<accession>A0A7M4FNB3</accession>
<dbReference type="PANTHER" id="PTHR13396">
    <property type="entry name" value="NEDD4 FAMILY INTERACTING PROTEIN 1/2"/>
    <property type="match status" value="1"/>
</dbReference>
<dbReference type="PANTHER" id="PTHR13396:SF4">
    <property type="entry name" value="NEDD4 FAMILY-INTERACTING PROTEIN 2"/>
    <property type="match status" value="1"/>
</dbReference>
<keyword evidence="4 6" id="KW-0472">Membrane</keyword>
<dbReference type="GO" id="GO:0005794">
    <property type="term" value="C:Golgi apparatus"/>
    <property type="evidence" value="ECO:0007669"/>
    <property type="project" value="Ensembl"/>
</dbReference>
<dbReference type="Proteomes" id="UP000594220">
    <property type="component" value="Unplaced"/>
</dbReference>
<comment type="subcellular location">
    <subcellularLocation>
        <location evidence="1">Membrane</location>
        <topology evidence="1">Multi-pass membrane protein</topology>
    </subcellularLocation>
</comment>
<proteinExistence type="predicted"/>